<evidence type="ECO:0000256" key="1">
    <source>
        <dbReference type="SAM" id="MobiDB-lite"/>
    </source>
</evidence>
<evidence type="ECO:0000313" key="2">
    <source>
        <dbReference type="EMBL" id="CAH1103780.1"/>
    </source>
</evidence>
<reference evidence="2" key="1">
    <citation type="submission" date="2022-01" db="EMBL/GenBank/DDBJ databases">
        <authorList>
            <person name="King R."/>
        </authorList>
    </citation>
    <scope>NUCLEOTIDE SEQUENCE</scope>
</reference>
<name>A0A9P0CPZ5_9CUCU</name>
<dbReference type="EMBL" id="OV651827">
    <property type="protein sequence ID" value="CAH1103780.1"/>
    <property type="molecule type" value="Genomic_DNA"/>
</dbReference>
<dbReference type="OrthoDB" id="6771143at2759"/>
<keyword evidence="3" id="KW-1185">Reference proteome</keyword>
<organism evidence="2 3">
    <name type="scientific">Psylliodes chrysocephalus</name>
    <dbReference type="NCBI Taxonomy" id="3402493"/>
    <lineage>
        <taxon>Eukaryota</taxon>
        <taxon>Metazoa</taxon>
        <taxon>Ecdysozoa</taxon>
        <taxon>Arthropoda</taxon>
        <taxon>Hexapoda</taxon>
        <taxon>Insecta</taxon>
        <taxon>Pterygota</taxon>
        <taxon>Neoptera</taxon>
        <taxon>Endopterygota</taxon>
        <taxon>Coleoptera</taxon>
        <taxon>Polyphaga</taxon>
        <taxon>Cucujiformia</taxon>
        <taxon>Chrysomeloidea</taxon>
        <taxon>Chrysomelidae</taxon>
        <taxon>Galerucinae</taxon>
        <taxon>Alticini</taxon>
        <taxon>Psylliodes</taxon>
    </lineage>
</organism>
<dbReference type="Gene3D" id="2.40.70.10">
    <property type="entry name" value="Acid Proteases"/>
    <property type="match status" value="1"/>
</dbReference>
<dbReference type="SUPFAM" id="SSF50630">
    <property type="entry name" value="Acid proteases"/>
    <property type="match status" value="1"/>
</dbReference>
<sequence length="482" mass="54617">MSVLGGGKPPDPNISSPISIDDEDANMDFTNPTGNLPDNNNPNVSKNNADSNLQNTQKAIITDKDNKQRQEILYGPSDHGPFHIYVENNCKDFKELDNKILSIDTIGRNRIRIKMKDYKNANYLINNKNVKVFIDNNLDVYVPKFILMRQGVIRDISTEFTVEYIKNKIRRLQACLFANISNPSGSSVSQKENLRPGNCDVDVGPSSALLLQCKNRESSLQLEPLKNVFEDNFIFDSDDSILDPDFLSDPDDFEMEIDQVTASSPNSPLLCDPLIPIPLPWNEKSAVSLNNMSTKQTGRPKNDTGASVSVIFKNRIFNNKVVDVSKKLRINGISGSVVSSGTMNITLQIDKVNLCLEFQLEPDLQMHGILGSNFFYDYFAKIDYEKFLFWFSYHNNRHVIPIQTTHQINYMSIPARCEVIKYCKVNINEDCVLPNELCEGVFIAGTLVMARQNLFPVKILNVRDQEVTLRNLPFELPEQINY</sequence>
<dbReference type="InterPro" id="IPR021109">
    <property type="entry name" value="Peptidase_aspartic_dom_sf"/>
</dbReference>
<protein>
    <submittedName>
        <fullName evidence="2">Uncharacterized protein</fullName>
    </submittedName>
</protein>
<proteinExistence type="predicted"/>
<feature type="region of interest" description="Disordered" evidence="1">
    <location>
        <begin position="1"/>
        <end position="51"/>
    </location>
</feature>
<feature type="compositionally biased region" description="Low complexity" evidence="1">
    <location>
        <begin position="31"/>
        <end position="48"/>
    </location>
</feature>
<accession>A0A9P0CPZ5</accession>
<dbReference type="AlphaFoldDB" id="A0A9P0CPZ5"/>
<gene>
    <name evidence="2" type="ORF">PSYICH_LOCUS4765</name>
</gene>
<evidence type="ECO:0000313" key="3">
    <source>
        <dbReference type="Proteomes" id="UP001153636"/>
    </source>
</evidence>
<dbReference type="Proteomes" id="UP001153636">
    <property type="component" value="Chromosome 15"/>
</dbReference>